<dbReference type="OrthoDB" id="5298181at2"/>
<evidence type="ECO:0000313" key="2">
    <source>
        <dbReference type="Proteomes" id="UP000032300"/>
    </source>
</evidence>
<evidence type="ECO:0000313" key="1">
    <source>
        <dbReference type="EMBL" id="AJP73340.1"/>
    </source>
</evidence>
<proteinExistence type="predicted"/>
<organism evidence="1 2">
    <name type="scientific">Sphingomonas hengshuiensis</name>
    <dbReference type="NCBI Taxonomy" id="1609977"/>
    <lineage>
        <taxon>Bacteria</taxon>
        <taxon>Pseudomonadati</taxon>
        <taxon>Pseudomonadota</taxon>
        <taxon>Alphaproteobacteria</taxon>
        <taxon>Sphingomonadales</taxon>
        <taxon>Sphingomonadaceae</taxon>
        <taxon>Sphingomonas</taxon>
    </lineage>
</organism>
<protein>
    <submittedName>
        <fullName evidence="1">Uncharacterized protein</fullName>
    </submittedName>
</protein>
<sequence>MTTLAKIAVELDTGTPAMVEQIATCSVAALSAEAVRQVKESEADYRAFLHAGIEAIKRGDVAPNAEVMAELDAMIEQHQQRCRS</sequence>
<dbReference type="EMBL" id="CP010836">
    <property type="protein sequence ID" value="AJP73340.1"/>
    <property type="molecule type" value="Genomic_DNA"/>
</dbReference>
<keyword evidence="2" id="KW-1185">Reference proteome</keyword>
<dbReference type="AlphaFoldDB" id="A0A7U4LGB1"/>
<gene>
    <name evidence="1" type="ORF">TS85_18380</name>
</gene>
<reference evidence="1 2" key="1">
    <citation type="journal article" date="2015" name="Int. J. Syst. Evol. Microbiol.">
        <title>Sphingomonas hengshuiensis sp. nov., isolated from lake wetland.</title>
        <authorList>
            <person name="Wei S."/>
            <person name="Wang T."/>
            <person name="Liu H."/>
            <person name="Zhang C."/>
            <person name="Guo J."/>
            <person name="Wang Q."/>
            <person name="Liang K."/>
            <person name="Zhang Z."/>
        </authorList>
    </citation>
    <scope>NUCLEOTIDE SEQUENCE [LARGE SCALE GENOMIC DNA]</scope>
    <source>
        <strain evidence="1 2">WHSC-8</strain>
    </source>
</reference>
<dbReference type="KEGG" id="sphi:TS85_18380"/>
<reference evidence="1 2" key="2">
    <citation type="submission" date="2015-02" db="EMBL/GenBank/DDBJ databases">
        <title>The complete genome of Sphingomonas hengshuiensis sp. WHSC-8 isolated from soil of Hengshui Lake.</title>
        <authorList>
            <person name="Wei S."/>
            <person name="Guo J."/>
            <person name="Su C."/>
            <person name="Wu R."/>
            <person name="Zhang Z."/>
            <person name="Liang K."/>
            <person name="Li H."/>
            <person name="Wang T."/>
            <person name="Liu H."/>
            <person name="Zhang C."/>
            <person name="Li Z."/>
            <person name="Wang Q."/>
            <person name="Meng J."/>
        </authorList>
    </citation>
    <scope>NUCLEOTIDE SEQUENCE [LARGE SCALE GENOMIC DNA]</scope>
    <source>
        <strain evidence="1 2">WHSC-8</strain>
    </source>
</reference>
<dbReference type="Proteomes" id="UP000032300">
    <property type="component" value="Chromosome"/>
</dbReference>
<accession>A0A7U4LGB1</accession>
<name>A0A7U4LGB1_9SPHN</name>
<dbReference type="RefSeq" id="WP_044334161.1">
    <property type="nucleotide sequence ID" value="NZ_CP010836.1"/>
</dbReference>